<accession>A0A0G3SM65</accession>
<dbReference type="InterPro" id="IPR033674">
    <property type="entry name" value="BtuE"/>
</dbReference>
<dbReference type="GO" id="GO:0140824">
    <property type="term" value="F:thioredoxin-dependent peroxiredoxin activity"/>
    <property type="evidence" value="ECO:0007669"/>
    <property type="project" value="UniProtKB-EC"/>
</dbReference>
<dbReference type="AlphaFoldDB" id="A0A0G3SM65"/>
<evidence type="ECO:0000313" key="5">
    <source>
        <dbReference type="EMBL" id="AWL66824.1"/>
    </source>
</evidence>
<evidence type="ECO:0000313" key="10">
    <source>
        <dbReference type="Proteomes" id="UP000245399"/>
    </source>
</evidence>
<comment type="catalytic activity">
    <reaction evidence="3">
        <text>2 glutathione + H2O2 = glutathione disulfide + 2 H2O</text>
        <dbReference type="Rhea" id="RHEA:16833"/>
        <dbReference type="ChEBI" id="CHEBI:15377"/>
        <dbReference type="ChEBI" id="CHEBI:16240"/>
        <dbReference type="ChEBI" id="CHEBI:57925"/>
        <dbReference type="ChEBI" id="CHEBI:58297"/>
        <dbReference type="EC" id="1.11.1.9"/>
    </reaction>
</comment>
<dbReference type="PROSITE" id="PS00460">
    <property type="entry name" value="GLUTATHIONE_PEROXID_1"/>
    <property type="match status" value="1"/>
</dbReference>
<dbReference type="EMBL" id="CP029449">
    <property type="protein sequence ID" value="AWL66824.1"/>
    <property type="molecule type" value="Genomic_DNA"/>
</dbReference>
<reference evidence="5 10" key="3">
    <citation type="submission" date="2018-05" db="EMBL/GenBank/DDBJ databases">
        <title>Klebsiella quasipneumonaiae provides a window into carbapenemase gene transfer, plasmid rearrangements and nosocomial acquisition from the hospital environment.</title>
        <authorList>
            <person name="Mathers A.J."/>
            <person name="Vegesana K."/>
            <person name="Stoesser N."/>
            <person name="Crook D."/>
            <person name="Vaughan A."/>
            <person name="Barry K."/>
            <person name="Parikh H."/>
            <person name="Sebra R."/>
            <person name="Kotay S."/>
            <person name="Walker A.S."/>
            <person name="Sheppard A.E."/>
        </authorList>
    </citation>
    <scope>NUCLEOTIDE SEQUENCE [LARGE SCALE GENOMIC DNA]</scope>
    <source>
        <strain evidence="5 10">CAV1761</strain>
    </source>
</reference>
<dbReference type="GO" id="GO:0034599">
    <property type="term" value="P:cellular response to oxidative stress"/>
    <property type="evidence" value="ECO:0007669"/>
    <property type="project" value="TreeGrafter"/>
</dbReference>
<dbReference type="Proteomes" id="UP000247823">
    <property type="component" value="Unassembled WGS sequence"/>
</dbReference>
<evidence type="ECO:0000313" key="8">
    <source>
        <dbReference type="EMBL" id="PYA74611.1"/>
    </source>
</evidence>
<dbReference type="EC" id="1.11.1.24" evidence="3"/>
<dbReference type="PIRSF" id="PIRSF000303">
    <property type="entry name" value="Glutathion_perox"/>
    <property type="match status" value="1"/>
</dbReference>
<dbReference type="Proteomes" id="UP000050489">
    <property type="component" value="Unassembled WGS sequence"/>
</dbReference>
<name>A0A0G3SM65_SERMA</name>
<dbReference type="Gene3D" id="3.40.30.10">
    <property type="entry name" value="Glutaredoxin"/>
    <property type="match status" value="1"/>
</dbReference>
<dbReference type="PRINTS" id="PR01011">
    <property type="entry name" value="GLUTPROXDASE"/>
</dbReference>
<evidence type="ECO:0000256" key="3">
    <source>
        <dbReference type="HAMAP-Rule" id="MF_02061"/>
    </source>
</evidence>
<dbReference type="FunFam" id="3.40.30.10:FF:000010">
    <property type="entry name" value="Glutathione peroxidase"/>
    <property type="match status" value="1"/>
</dbReference>
<keyword evidence="1 3" id="KW-0575">Peroxidase</keyword>
<dbReference type="Proteomes" id="UP000245399">
    <property type="component" value="Chromosome"/>
</dbReference>
<keyword evidence="11" id="KW-1185">Reference proteome</keyword>
<dbReference type="InterPro" id="IPR000889">
    <property type="entry name" value="Glutathione_peroxidase"/>
</dbReference>
<feature type="active site" evidence="3 4">
    <location>
        <position position="37"/>
    </location>
</feature>
<dbReference type="CDD" id="cd00340">
    <property type="entry name" value="GSH_Peroxidase"/>
    <property type="match status" value="1"/>
</dbReference>
<dbReference type="InterPro" id="IPR036249">
    <property type="entry name" value="Thioredoxin-like_sf"/>
</dbReference>
<dbReference type="GO" id="GO:0004602">
    <property type="term" value="F:glutathione peroxidase activity"/>
    <property type="evidence" value="ECO:0007669"/>
    <property type="project" value="UniProtKB-UniRule"/>
</dbReference>
<dbReference type="PANTHER" id="PTHR11592:SF40">
    <property type="entry name" value="THIOREDOXIN_GLUTATHIONE PEROXIDASE BTUE"/>
    <property type="match status" value="1"/>
</dbReference>
<reference evidence="6 12" key="7">
    <citation type="submission" date="2023-11" db="EMBL/GenBank/DDBJ databases">
        <title>Detection of rare carbapenemases in Enterobacterales - comparison of two colorimetric and two CIM-based carbapenemase assays.</title>
        <authorList>
            <person name="Schaffarczyk L."/>
            <person name="Noster J."/>
            <person name="Stelzer Y."/>
            <person name="Sattler J."/>
            <person name="Gatermann S."/>
            <person name="Hamprecht A."/>
        </authorList>
    </citation>
    <scope>NUCLEOTIDE SEQUENCE [LARGE SCALE GENOMIC DNA]</scope>
    <source>
        <strain evidence="6 12">CIM-Carb-136</strain>
    </source>
</reference>
<protein>
    <recommendedName>
        <fullName evidence="3">Thioredoxin/glutathione peroxidase BtuE</fullName>
        <ecNumber evidence="3">1.11.1.24</ecNumber>
        <ecNumber evidence="3">1.11.1.9</ecNumber>
    </recommendedName>
</protein>
<reference evidence="11" key="5">
    <citation type="submission" date="2018-06" db="EMBL/GenBank/DDBJ databases">
        <title>Serratia marcescens genome sequencing and assembly.</title>
        <authorList>
            <person name="Martins R.C."/>
            <person name="Perdigao-Neto L.V."/>
            <person name="Costa S.F."/>
            <person name="Levin A.S.S."/>
        </authorList>
    </citation>
    <scope>NUCLEOTIDE SEQUENCE [LARGE SCALE GENOMIC DNA]</scope>
    <source>
        <strain evidence="11">1283</strain>
    </source>
</reference>
<dbReference type="NCBIfam" id="NF007900">
    <property type="entry name" value="PRK10606.1"/>
    <property type="match status" value="1"/>
</dbReference>
<evidence type="ECO:0000313" key="7">
    <source>
        <dbReference type="EMBL" id="OCO85281.1"/>
    </source>
</evidence>
<evidence type="ECO:0000313" key="6">
    <source>
        <dbReference type="EMBL" id="MDX7082019.1"/>
    </source>
</evidence>
<comment type="similarity">
    <text evidence="3">Belongs to the glutathione peroxidase family. BtuE subfamily.</text>
</comment>
<dbReference type="InterPro" id="IPR029759">
    <property type="entry name" value="GPX_AS"/>
</dbReference>
<dbReference type="PANTHER" id="PTHR11592">
    <property type="entry name" value="GLUTATHIONE PEROXIDASE"/>
    <property type="match status" value="1"/>
</dbReference>
<comment type="catalytic activity">
    <reaction evidence="3">
        <text>a hydroperoxide + [thioredoxin]-dithiol = an alcohol + [thioredoxin]-disulfide + H2O</text>
        <dbReference type="Rhea" id="RHEA:62620"/>
        <dbReference type="Rhea" id="RHEA-COMP:10698"/>
        <dbReference type="Rhea" id="RHEA-COMP:10700"/>
        <dbReference type="ChEBI" id="CHEBI:15377"/>
        <dbReference type="ChEBI" id="CHEBI:29950"/>
        <dbReference type="ChEBI" id="CHEBI:30879"/>
        <dbReference type="ChEBI" id="CHEBI:35924"/>
        <dbReference type="ChEBI" id="CHEBI:50058"/>
        <dbReference type="EC" id="1.11.1.24"/>
    </reaction>
</comment>
<sequence length="183" mass="20039">MSKPIYNLPLHTIENQATTLGAYQGKVLLVVNVASECGLTKQYEGLEALYETYRDRGLEVLGFPSNEFLGQEPGSNEEILAFCRGTFGVQFPMFAKIEVNGEHRHPLYQALIAAQPDAVAPEGSEFLARMTSKGRAPKHAGDILWNFEKFLVARDGTVIQRFSPDTTPEDPALVAAVKQALAG</sequence>
<dbReference type="EMBL" id="JAXABG010000003">
    <property type="protein sequence ID" value="MDX7082019.1"/>
    <property type="molecule type" value="Genomic_DNA"/>
</dbReference>
<reference evidence="7" key="2">
    <citation type="journal article" date="2017" name="PLoS ONE">
        <title>Genomic and phenotypic characterisation of fluoroquinolone resistance mechanisms in Enterobacteriaceae in Durban, South Africa.</title>
        <authorList>
            <person name="Osei Sekyere J."/>
            <person name="Amoako D.G."/>
        </authorList>
    </citation>
    <scope>NUCLEOTIDE SEQUENCE</scope>
    <source>
        <strain evidence="7">945174350</strain>
    </source>
</reference>
<gene>
    <name evidence="3" type="primary">btuE</name>
    <name evidence="7" type="ORF">AN695_0202000</name>
    <name evidence="5" type="ORF">DKC05_03630</name>
    <name evidence="8" type="ORF">DMW51_01760</name>
    <name evidence="6" type="ORF">SJ435_06435</name>
</gene>
<evidence type="ECO:0000313" key="9">
    <source>
        <dbReference type="Proteomes" id="UP000050489"/>
    </source>
</evidence>
<dbReference type="Proteomes" id="UP001275057">
    <property type="component" value="Unassembled WGS sequence"/>
</dbReference>
<dbReference type="SUPFAM" id="SSF52833">
    <property type="entry name" value="Thioredoxin-like"/>
    <property type="match status" value="1"/>
</dbReference>
<dbReference type="RefSeq" id="WP_038871073.1">
    <property type="nucleotide sequence ID" value="NZ_CABMHU010000018.1"/>
</dbReference>
<reference evidence="8 11" key="4">
    <citation type="submission" date="2018-06" db="EMBL/GenBank/DDBJ databases">
        <title>Serratia marcescens genome sequencing and assembly.</title>
        <authorList>
            <person name="Martins R.C.R."/>
            <person name="Perdigao-Neto L.V."/>
            <person name="Costa S.F."/>
            <person name="Levin A.S.S."/>
        </authorList>
    </citation>
    <scope>NUCLEOTIDE SEQUENCE [LARGE SCALE GENOMIC DNA]</scope>
    <source>
        <strain evidence="8 11">1283</strain>
    </source>
</reference>
<keyword evidence="2 3" id="KW-0560">Oxidoreductase</keyword>
<dbReference type="Pfam" id="PF00255">
    <property type="entry name" value="GSHPx"/>
    <property type="match status" value="1"/>
</dbReference>
<evidence type="ECO:0000256" key="2">
    <source>
        <dbReference type="ARBA" id="ARBA00023002"/>
    </source>
</evidence>
<comment type="function">
    <text evidence="3">Non-specific peroxidase that can use thioredoxin or glutathione as a reducing agent.</text>
</comment>
<evidence type="ECO:0000313" key="12">
    <source>
        <dbReference type="Proteomes" id="UP001275057"/>
    </source>
</evidence>
<reference evidence="9" key="1">
    <citation type="submission" date="2016-04" db="EMBL/GenBank/DDBJ databases">
        <authorList>
            <person name="Osei Sekyere J."/>
            <person name="Sivertsen A."/>
            <person name="Pedersen A.T."/>
            <person name="Sundsfjord A."/>
        </authorList>
    </citation>
    <scope>NUCLEOTIDE SEQUENCE [LARGE SCALE GENOMIC DNA]</scope>
    <source>
        <strain evidence="9">945174350</strain>
    </source>
</reference>
<dbReference type="HAMAP" id="MF_02061">
    <property type="entry name" value="Thiored_glutath_peroxid"/>
    <property type="match status" value="1"/>
</dbReference>
<organism evidence="7 9">
    <name type="scientific">Serratia marcescens</name>
    <dbReference type="NCBI Taxonomy" id="615"/>
    <lineage>
        <taxon>Bacteria</taxon>
        <taxon>Pseudomonadati</taxon>
        <taxon>Pseudomonadota</taxon>
        <taxon>Gammaproteobacteria</taxon>
        <taxon>Enterobacterales</taxon>
        <taxon>Yersiniaceae</taxon>
        <taxon>Serratia</taxon>
    </lineage>
</organism>
<dbReference type="EMBL" id="LJEX02000092">
    <property type="protein sequence ID" value="OCO85281.1"/>
    <property type="molecule type" value="Genomic_DNA"/>
</dbReference>
<evidence type="ECO:0000313" key="11">
    <source>
        <dbReference type="Proteomes" id="UP000247823"/>
    </source>
</evidence>
<dbReference type="EC" id="1.11.1.9" evidence="3"/>
<evidence type="ECO:0000256" key="1">
    <source>
        <dbReference type="ARBA" id="ARBA00022559"/>
    </source>
</evidence>
<reference evidence="8" key="6">
    <citation type="submission" date="2018-06" db="EMBL/GenBank/DDBJ databases">
        <authorList>
            <person name="Martins R.C."/>
            <person name="Perdigao-Neto L.V."/>
            <person name="Costa S.F."/>
            <person name="Levin A.S.S."/>
        </authorList>
    </citation>
    <scope>NUCLEOTIDE SEQUENCE</scope>
    <source>
        <strain evidence="8">1283</strain>
    </source>
</reference>
<evidence type="ECO:0000256" key="4">
    <source>
        <dbReference type="PIRSR" id="PIRSR000303-1"/>
    </source>
</evidence>
<dbReference type="PROSITE" id="PS51355">
    <property type="entry name" value="GLUTATHIONE_PEROXID_3"/>
    <property type="match status" value="1"/>
</dbReference>
<dbReference type="EMBL" id="QJQB01000037">
    <property type="protein sequence ID" value="PYA74611.1"/>
    <property type="molecule type" value="Genomic_DNA"/>
</dbReference>
<proteinExistence type="inferred from homology"/>